<comment type="caution">
    <text evidence="2">The sequence shown here is derived from an EMBL/GenBank/DDBJ whole genome shotgun (WGS) entry which is preliminary data.</text>
</comment>
<dbReference type="InterPro" id="IPR008565">
    <property type="entry name" value="TtsA-like_GH18_dom"/>
</dbReference>
<dbReference type="Pfam" id="PF13645">
    <property type="entry name" value="YkuD_2"/>
    <property type="match status" value="1"/>
</dbReference>
<dbReference type="PANTHER" id="PTHR38477:SF1">
    <property type="entry name" value="MUREIN L,D-TRANSPEPTIDASE CATALYTIC DOMAIN FAMILY PROTEIN"/>
    <property type="match status" value="1"/>
</dbReference>
<dbReference type="InterPro" id="IPR023346">
    <property type="entry name" value="Lysozyme-like_dom_sf"/>
</dbReference>
<dbReference type="Pfam" id="PF05838">
    <property type="entry name" value="Glyco_hydro_108"/>
    <property type="match status" value="1"/>
</dbReference>
<feature type="domain" description="TtsA-like Glycoside hydrolase family 108" evidence="1">
    <location>
        <begin position="81"/>
        <end position="165"/>
    </location>
</feature>
<sequence>MFTHNKIESLQLALKSLDLYSGKIDGLIGPLTLSAIKKLEAFMAEKSFTDKPLPDDPIPDITTIDNGIDQPGSNIDEALIFTLKNEGGYTNHPADRGGPTNKGITLKRLEEYLGRDDVTEEEVKNMSFETINIIYKKNYWDVLNLDQVLDQSIATALFDMGVLFGPGTALKLCQSVLGINQTARMNSETLEAINNTTDDKFIPLFADKIIERFNQIAANNPSQKVFLKGWTNRANRLRSLIDNDSVDVSVPPLVPGTSIGEELYALADKAGVPHDDIKRMIDWQTHNNAGSNPRYWAVFKIKEHSKTKRMHIFDRVNKTVQSVHAVHGTGSDPNHDGLATIFSNTPESYQSSLGLYKTLNTYTMAQHGRALRLEGLEESNSNAYKRGIVFHGVPYAGEQYVKQYGRCGRSHGCPAVEYALVQALIDQLKGGSLLLIS</sequence>
<organism evidence="2 3">
    <name type="scientific">Citrobacter enshiensis</name>
    <dbReference type="NCBI Taxonomy" id="2971264"/>
    <lineage>
        <taxon>Bacteria</taxon>
        <taxon>Pseudomonadati</taxon>
        <taxon>Pseudomonadota</taxon>
        <taxon>Gammaproteobacteria</taxon>
        <taxon>Enterobacterales</taxon>
        <taxon>Enterobacteriaceae</taxon>
        <taxon>Citrobacter</taxon>
    </lineage>
</organism>
<evidence type="ECO:0000313" key="2">
    <source>
        <dbReference type="EMBL" id="MDN8597918.1"/>
    </source>
</evidence>
<protein>
    <submittedName>
        <fullName evidence="2">Murein L,D-transpeptidase catalytic domain family protein</fullName>
    </submittedName>
</protein>
<dbReference type="PANTHER" id="PTHR38477">
    <property type="entry name" value="HYPOTHETICAL EXPORTED PROTEIN"/>
    <property type="match status" value="1"/>
</dbReference>
<evidence type="ECO:0000259" key="1">
    <source>
        <dbReference type="Pfam" id="PF05838"/>
    </source>
</evidence>
<evidence type="ECO:0000313" key="3">
    <source>
        <dbReference type="Proteomes" id="UP001174867"/>
    </source>
</evidence>
<accession>A0ABT8PPE8</accession>
<reference evidence="2 3" key="1">
    <citation type="submission" date="2023-07" db="EMBL/GenBank/DDBJ databases">
        <title>Citrobacter selenititolerans sp. nov., isolated from seleniferous soil.</title>
        <authorList>
            <person name="Zhang S."/>
            <person name="Li K."/>
            <person name="Peng J."/>
            <person name="Wang H."/>
            <person name="Sun J."/>
            <person name="Guo Y."/>
        </authorList>
    </citation>
    <scope>NUCLEOTIDE SEQUENCE [LARGE SCALE GENOMIC DNA]</scope>
    <source>
        <strain evidence="2 3">S2-9</strain>
    </source>
</reference>
<dbReference type="Proteomes" id="UP001174867">
    <property type="component" value="Unassembled WGS sequence"/>
</dbReference>
<dbReference type="Gene3D" id="1.20.141.10">
    <property type="entry name" value="Chitosanase, subunit A, domain 1"/>
    <property type="match status" value="1"/>
</dbReference>
<dbReference type="EMBL" id="JAUJYW010000001">
    <property type="protein sequence ID" value="MDN8597918.1"/>
    <property type="molecule type" value="Genomic_DNA"/>
</dbReference>
<proteinExistence type="predicted"/>
<dbReference type="SUPFAM" id="SSF53955">
    <property type="entry name" value="Lysozyme-like"/>
    <property type="match status" value="1"/>
</dbReference>
<dbReference type="InterPro" id="IPR032676">
    <property type="entry name" value="YkuD_2"/>
</dbReference>
<name>A0ABT8PPE8_9ENTR</name>
<dbReference type="RefSeq" id="WP_301696273.1">
    <property type="nucleotide sequence ID" value="NZ_JAUJYW010000001.1"/>
</dbReference>
<keyword evidence="3" id="KW-1185">Reference proteome</keyword>
<gene>
    <name evidence="2" type="ORF">Q0A17_00570</name>
</gene>
<dbReference type="CDD" id="cd13926">
    <property type="entry name" value="N-acetylmuramidase_GH108"/>
    <property type="match status" value="1"/>
</dbReference>